<dbReference type="KEGG" id="slim:SCL_1650"/>
<accession>A0A1B4XGN0</accession>
<dbReference type="SUPFAM" id="SSF63825">
    <property type="entry name" value="YWTD domain"/>
    <property type="match status" value="1"/>
</dbReference>
<dbReference type="InterPro" id="IPR015943">
    <property type="entry name" value="WD40/YVTN_repeat-like_dom_sf"/>
</dbReference>
<dbReference type="InParanoid" id="A0A1B4XGN0"/>
<dbReference type="PANTHER" id="PTHR47197">
    <property type="entry name" value="PROTEIN NIRF"/>
    <property type="match status" value="1"/>
</dbReference>
<gene>
    <name evidence="1" type="ORF">SCL_1650</name>
</gene>
<dbReference type="OrthoDB" id="834772at2"/>
<dbReference type="Gene3D" id="2.130.10.10">
    <property type="entry name" value="YVTN repeat-like/Quinoprotein amine dehydrogenase"/>
    <property type="match status" value="1"/>
</dbReference>
<organism evidence="1 2">
    <name type="scientific">Sulfuricaulis limicola</name>
    <dbReference type="NCBI Taxonomy" id="1620215"/>
    <lineage>
        <taxon>Bacteria</taxon>
        <taxon>Pseudomonadati</taxon>
        <taxon>Pseudomonadota</taxon>
        <taxon>Gammaproteobacteria</taxon>
        <taxon>Acidiferrobacterales</taxon>
        <taxon>Acidiferrobacteraceae</taxon>
        <taxon>Sulfuricaulis</taxon>
    </lineage>
</organism>
<dbReference type="Proteomes" id="UP000243180">
    <property type="component" value="Chromosome"/>
</dbReference>
<dbReference type="InterPro" id="IPR051200">
    <property type="entry name" value="Host-pathogen_enzymatic-act"/>
</dbReference>
<dbReference type="Gene3D" id="2.40.10.500">
    <property type="match status" value="1"/>
</dbReference>
<reference evidence="1 2" key="1">
    <citation type="submission" date="2015-05" db="EMBL/GenBank/DDBJ databases">
        <title>Complete genome sequence of a sulfur-oxidizing gammaproteobacterium strain HA5.</title>
        <authorList>
            <person name="Miura A."/>
            <person name="Kojima H."/>
            <person name="Fukui M."/>
        </authorList>
    </citation>
    <scope>NUCLEOTIDE SEQUENCE [LARGE SCALE GENOMIC DNA]</scope>
    <source>
        <strain evidence="1 2">HA5</strain>
    </source>
</reference>
<evidence type="ECO:0000313" key="2">
    <source>
        <dbReference type="Proteomes" id="UP000243180"/>
    </source>
</evidence>
<name>A0A1B4XGN0_9GAMM</name>
<dbReference type="AlphaFoldDB" id="A0A1B4XGN0"/>
<dbReference type="EMBL" id="AP014879">
    <property type="protein sequence ID" value="BAV33955.1"/>
    <property type="molecule type" value="Genomic_DNA"/>
</dbReference>
<proteinExistence type="predicted"/>
<evidence type="ECO:0008006" key="3">
    <source>
        <dbReference type="Google" id="ProtNLM"/>
    </source>
</evidence>
<evidence type="ECO:0000313" key="1">
    <source>
        <dbReference type="EMBL" id="BAV33955.1"/>
    </source>
</evidence>
<dbReference type="PANTHER" id="PTHR47197:SF3">
    <property type="entry name" value="DIHYDRO-HEME D1 DEHYDROGENASE"/>
    <property type="match status" value="1"/>
</dbReference>
<protein>
    <recommendedName>
        <fullName evidence="3">NHL repeat containing protein</fullName>
    </recommendedName>
</protein>
<sequence>MPLTSAVRVSVLTGTIFLVAFLLAACNGGGGGGGTVVPPPTSGTGSQLYVSGNTSPRLLIYNDANTVSGGTLPNRVVSGGLTTLSGPRGIAVDMAHDQIYVANFLNDSILVFHNARIVTGGDAPDRMITGATMDGPSALFVDVVNNRLFVANTNGNSILIYDNASALNGNVAPTRALTGAMTTLNAPIDVCADATRNLVYVANGNGQILVFNNAAIVASSNDIAPLRSIPISSGVVGIFVDIMADRLYVASANSVLIFDGASRANSGSTPNRTITGGGSMLNQPRDIFVDTGTDRLYVANFGGNSVLVFNNASIVNGSTAPDRNLSLTASTGPWGIYVDVTPIVVGSTSSLAGFIEFDGSAYTAISNGGSPRTGDDEPSLFTGSRARQLFSFDLSNIPTTATVGAAILRLYQASQVGTPFNDLGSVVVDHVSYGATLDNSPGDYEGGLLALLGIFSTSDTIGYRTLDVTARVNSDVTNMRSRSQYRLRFSPLEINGDAASDHVQYTDAEDSCCGVSQPPQLAITIQP</sequence>
<dbReference type="SUPFAM" id="SSF63829">
    <property type="entry name" value="Calcium-dependent phosphotriesterase"/>
    <property type="match status" value="1"/>
</dbReference>
<keyword evidence="2" id="KW-1185">Reference proteome</keyword>